<dbReference type="PANTHER" id="PTHR11645">
    <property type="entry name" value="PYRROLINE-5-CARBOXYLATE REDUCTASE"/>
    <property type="match status" value="1"/>
</dbReference>
<name>A0ABQ1K1G5_9GAMM</name>
<evidence type="ECO:0000256" key="3">
    <source>
        <dbReference type="ARBA" id="ARBA00023002"/>
    </source>
</evidence>
<dbReference type="Gene3D" id="3.40.50.720">
    <property type="entry name" value="NAD(P)-binding Rossmann-like Domain"/>
    <property type="match status" value="1"/>
</dbReference>
<evidence type="ECO:0000259" key="5">
    <source>
        <dbReference type="Pfam" id="PF14748"/>
    </source>
</evidence>
<sequence>MSEQLGILGTGHLATYVVTGLRNAGDNRPILLAPRNRERALHLQQEQACEIAKDNQQVVDQCPILLLAVRPAQVDALLKELSFKPGQLIISCVAGVPLRELSNAVAPTEVVRTMPLACAEVGSGAVPLYPAHPKANELLGRLGKLLAFDSEAQFELAATAACMNGWVYAFLDELSGWLAKQGLTDAQARDLVTHSVLGAADLAAAKPELSLRSICDSIATEGTFTRLGLDTLERQKAFRPWQEACQQIKDALDK</sequence>
<dbReference type="RefSeq" id="WP_188745904.1">
    <property type="nucleotide sequence ID" value="NZ_BMIJ01000002.1"/>
</dbReference>
<keyword evidence="7" id="KW-1185">Reference proteome</keyword>
<reference evidence="7" key="1">
    <citation type="journal article" date="2019" name="Int. J. Syst. Evol. Microbiol.">
        <title>The Global Catalogue of Microorganisms (GCM) 10K type strain sequencing project: providing services to taxonomists for standard genome sequencing and annotation.</title>
        <authorList>
            <consortium name="The Broad Institute Genomics Platform"/>
            <consortium name="The Broad Institute Genome Sequencing Center for Infectious Disease"/>
            <person name="Wu L."/>
            <person name="Ma J."/>
        </authorList>
    </citation>
    <scope>NUCLEOTIDE SEQUENCE [LARGE SCALE GENOMIC DNA]</scope>
    <source>
        <strain evidence="7">CGMCC 1.15341</strain>
    </source>
</reference>
<accession>A0ABQ1K1G5</accession>
<proteinExistence type="inferred from homology"/>
<keyword evidence="2" id="KW-0521">NADP</keyword>
<evidence type="ECO:0000256" key="2">
    <source>
        <dbReference type="ARBA" id="ARBA00022857"/>
    </source>
</evidence>
<dbReference type="InterPro" id="IPR029036">
    <property type="entry name" value="P5CR_dimer"/>
</dbReference>
<dbReference type="SUPFAM" id="SSF48179">
    <property type="entry name" value="6-phosphogluconate dehydrogenase C-terminal domain-like"/>
    <property type="match status" value="1"/>
</dbReference>
<gene>
    <name evidence="6" type="ORF">GCM10011352_08750</name>
</gene>
<comment type="caution">
    <text evidence="6">The sequence shown here is derived from an EMBL/GenBank/DDBJ whole genome shotgun (WGS) entry which is preliminary data.</text>
</comment>
<evidence type="ECO:0000313" key="6">
    <source>
        <dbReference type="EMBL" id="GGB85184.1"/>
    </source>
</evidence>
<feature type="domain" description="Pyrroline-5-carboxylate reductase catalytic N-terminal" evidence="4">
    <location>
        <begin position="5"/>
        <end position="95"/>
    </location>
</feature>
<evidence type="ECO:0000256" key="1">
    <source>
        <dbReference type="ARBA" id="ARBA00005525"/>
    </source>
</evidence>
<protein>
    <recommendedName>
        <fullName evidence="8">Pyrroline-5-carboxylate reductase</fullName>
    </recommendedName>
</protein>
<organism evidence="6 7">
    <name type="scientific">Marinobacterium zhoushanense</name>
    <dbReference type="NCBI Taxonomy" id="1679163"/>
    <lineage>
        <taxon>Bacteria</taxon>
        <taxon>Pseudomonadati</taxon>
        <taxon>Pseudomonadota</taxon>
        <taxon>Gammaproteobacteria</taxon>
        <taxon>Oceanospirillales</taxon>
        <taxon>Oceanospirillaceae</taxon>
        <taxon>Marinobacterium</taxon>
    </lineage>
</organism>
<dbReference type="SUPFAM" id="SSF51735">
    <property type="entry name" value="NAD(P)-binding Rossmann-fold domains"/>
    <property type="match status" value="1"/>
</dbReference>
<comment type="similarity">
    <text evidence="1">Belongs to the pyrroline-5-carboxylate reductase family.</text>
</comment>
<dbReference type="InterPro" id="IPR008927">
    <property type="entry name" value="6-PGluconate_DH-like_C_sf"/>
</dbReference>
<evidence type="ECO:0008006" key="8">
    <source>
        <dbReference type="Google" id="ProtNLM"/>
    </source>
</evidence>
<dbReference type="PIRSF" id="PIRSF000193">
    <property type="entry name" value="Pyrrol-5-carb_rd"/>
    <property type="match status" value="1"/>
</dbReference>
<evidence type="ECO:0000259" key="4">
    <source>
        <dbReference type="Pfam" id="PF03807"/>
    </source>
</evidence>
<dbReference type="InterPro" id="IPR028939">
    <property type="entry name" value="P5C_Rdtase_cat_N"/>
</dbReference>
<evidence type="ECO:0000313" key="7">
    <source>
        <dbReference type="Proteomes" id="UP000629025"/>
    </source>
</evidence>
<dbReference type="Pfam" id="PF14748">
    <property type="entry name" value="P5CR_dimer"/>
    <property type="match status" value="1"/>
</dbReference>
<dbReference type="Pfam" id="PF03807">
    <property type="entry name" value="F420_oxidored"/>
    <property type="match status" value="1"/>
</dbReference>
<dbReference type="Proteomes" id="UP000629025">
    <property type="component" value="Unassembled WGS sequence"/>
</dbReference>
<dbReference type="InterPro" id="IPR000304">
    <property type="entry name" value="Pyrroline-COOH_reductase"/>
</dbReference>
<feature type="domain" description="Pyrroline-5-carboxylate reductase dimerisation" evidence="5">
    <location>
        <begin position="157"/>
        <end position="247"/>
    </location>
</feature>
<dbReference type="EMBL" id="BMIJ01000002">
    <property type="protein sequence ID" value="GGB85184.1"/>
    <property type="molecule type" value="Genomic_DNA"/>
</dbReference>
<dbReference type="InterPro" id="IPR036291">
    <property type="entry name" value="NAD(P)-bd_dom_sf"/>
</dbReference>
<keyword evidence="3" id="KW-0560">Oxidoreductase</keyword>
<dbReference type="PANTHER" id="PTHR11645:SF0">
    <property type="entry name" value="PYRROLINE-5-CARBOXYLATE REDUCTASE 3"/>
    <property type="match status" value="1"/>
</dbReference>
<dbReference type="Gene3D" id="1.10.3730.10">
    <property type="entry name" value="ProC C-terminal domain-like"/>
    <property type="match status" value="1"/>
</dbReference>